<dbReference type="Proteomes" id="UP001528850">
    <property type="component" value="Unassembled WGS sequence"/>
</dbReference>
<organism evidence="2 3">
    <name type="scientific">Luteibacter sahnii</name>
    <dbReference type="NCBI Taxonomy" id="3021977"/>
    <lineage>
        <taxon>Bacteria</taxon>
        <taxon>Pseudomonadati</taxon>
        <taxon>Pseudomonadota</taxon>
        <taxon>Gammaproteobacteria</taxon>
        <taxon>Lysobacterales</taxon>
        <taxon>Rhodanobacteraceae</taxon>
        <taxon>Luteibacter</taxon>
    </lineage>
</organism>
<dbReference type="EMBL" id="JARJJS010000001">
    <property type="protein sequence ID" value="MDF4024666.1"/>
    <property type="molecule type" value="Genomic_DNA"/>
</dbReference>
<gene>
    <name evidence="2" type="ORF">P3W24_06805</name>
</gene>
<sequence>MCYSAQIQADFRAYQRLGGTLDLDAYVKMAGWSKRNGTWIQGVPKGIRNAFLDSTEPDEQEARAAALDAYQAAALALEQELAEQTARLAKAQSVLAGAKPTKKAETDQRVATRKISNAKAKLAEVHDHAKGDGYARIWPGGITPVLIRDPATGERRVVPMRYRCRLPSWTAADEKKWDGTYNARRDKLTTAWKELWGRTHGVMLARRIYESVALHDLEHRPLAPGERPVSVEVEFRPEPEQDLLVACLWRYVEPEGDEPGFYTVAAITGAPLPDFIAAGHDRSVIAIRPENLDAWLDPMSGALTDMVAILDDPVAISYQSSKVERDDSP</sequence>
<dbReference type="Gene3D" id="3.90.1680.10">
    <property type="entry name" value="SOS response associated peptidase-like"/>
    <property type="match status" value="1"/>
</dbReference>
<dbReference type="InterPro" id="IPR003738">
    <property type="entry name" value="SRAP"/>
</dbReference>
<comment type="caution">
    <text evidence="2">The sequence shown here is derived from an EMBL/GenBank/DDBJ whole genome shotgun (WGS) entry which is preliminary data.</text>
</comment>
<proteinExistence type="predicted"/>
<name>A0ABT6B9A9_9GAMM</name>
<keyword evidence="3" id="KW-1185">Reference proteome</keyword>
<dbReference type="InterPro" id="IPR036590">
    <property type="entry name" value="SRAP-like"/>
</dbReference>
<accession>A0ABT6B9A9</accession>
<dbReference type="SUPFAM" id="SSF143081">
    <property type="entry name" value="BB1717-like"/>
    <property type="match status" value="1"/>
</dbReference>
<dbReference type="Pfam" id="PF02586">
    <property type="entry name" value="SRAP"/>
    <property type="match status" value="1"/>
</dbReference>
<evidence type="ECO:0000313" key="2">
    <source>
        <dbReference type="EMBL" id="MDF4024666.1"/>
    </source>
</evidence>
<evidence type="ECO:0000256" key="1">
    <source>
        <dbReference type="SAM" id="Coils"/>
    </source>
</evidence>
<feature type="coiled-coil region" evidence="1">
    <location>
        <begin position="67"/>
        <end position="94"/>
    </location>
</feature>
<protein>
    <submittedName>
        <fullName evidence="2">SOS response-associated peptidase family protein</fullName>
    </submittedName>
</protein>
<reference evidence="2 3" key="1">
    <citation type="journal article" date="2024" name="Curr. Microbiol.">
        <title>Luteibacter sahnii sp. nov., A Novel Yellow-Colored Xanthomonadin Pigment Producing Probiotic Bacterium from Healthy Rice Seed Microbiome.</title>
        <authorList>
            <person name="Jaiswal G."/>
            <person name="Rana R."/>
            <person name="Nayak P.K."/>
            <person name="Chouhan R."/>
            <person name="Gandhi S.G."/>
            <person name="Patel H.K."/>
            <person name="Patil P.B."/>
        </authorList>
    </citation>
    <scope>NUCLEOTIDE SEQUENCE [LARGE SCALE GENOMIC DNA]</scope>
    <source>
        <strain evidence="2 3">PPL201</strain>
    </source>
</reference>
<keyword evidence="1" id="KW-0175">Coiled coil</keyword>
<evidence type="ECO:0000313" key="3">
    <source>
        <dbReference type="Proteomes" id="UP001528850"/>
    </source>
</evidence>